<proteinExistence type="predicted"/>
<name>A0A9P6AW47_9AGAM</name>
<protein>
    <submittedName>
        <fullName evidence="1">Uncharacterized protein</fullName>
    </submittedName>
</protein>
<dbReference type="Proteomes" id="UP000886523">
    <property type="component" value="Unassembled WGS sequence"/>
</dbReference>
<comment type="caution">
    <text evidence="1">The sequence shown here is derived from an EMBL/GenBank/DDBJ whole genome shotgun (WGS) entry which is preliminary data.</text>
</comment>
<dbReference type="EMBL" id="MU128986">
    <property type="protein sequence ID" value="KAF9512490.1"/>
    <property type="molecule type" value="Genomic_DNA"/>
</dbReference>
<organism evidence="1 2">
    <name type="scientific">Hydnum rufescens UP504</name>
    <dbReference type="NCBI Taxonomy" id="1448309"/>
    <lineage>
        <taxon>Eukaryota</taxon>
        <taxon>Fungi</taxon>
        <taxon>Dikarya</taxon>
        <taxon>Basidiomycota</taxon>
        <taxon>Agaricomycotina</taxon>
        <taxon>Agaricomycetes</taxon>
        <taxon>Cantharellales</taxon>
        <taxon>Hydnaceae</taxon>
        <taxon>Hydnum</taxon>
    </lineage>
</organism>
<gene>
    <name evidence="1" type="ORF">BS47DRAFT_1062821</name>
</gene>
<dbReference type="OrthoDB" id="346907at2759"/>
<sequence length="94" mass="10681">MPNHPLVLWRAPKLYGFKLTRKEHATVSKEADCRSLRMLIVEQPFSCVAEDPVPSLRTGQSIRAVRSPHAGRRPPSLWTMHWGLFVRRGGHSSP</sequence>
<evidence type="ECO:0000313" key="1">
    <source>
        <dbReference type="EMBL" id="KAF9512490.1"/>
    </source>
</evidence>
<keyword evidence="2" id="KW-1185">Reference proteome</keyword>
<accession>A0A9P6AW47</accession>
<evidence type="ECO:0000313" key="2">
    <source>
        <dbReference type="Proteomes" id="UP000886523"/>
    </source>
</evidence>
<reference evidence="1" key="1">
    <citation type="journal article" date="2020" name="Nat. Commun.">
        <title>Large-scale genome sequencing of mycorrhizal fungi provides insights into the early evolution of symbiotic traits.</title>
        <authorList>
            <person name="Miyauchi S."/>
            <person name="Kiss E."/>
            <person name="Kuo A."/>
            <person name="Drula E."/>
            <person name="Kohler A."/>
            <person name="Sanchez-Garcia M."/>
            <person name="Morin E."/>
            <person name="Andreopoulos B."/>
            <person name="Barry K.W."/>
            <person name="Bonito G."/>
            <person name="Buee M."/>
            <person name="Carver A."/>
            <person name="Chen C."/>
            <person name="Cichocki N."/>
            <person name="Clum A."/>
            <person name="Culley D."/>
            <person name="Crous P.W."/>
            <person name="Fauchery L."/>
            <person name="Girlanda M."/>
            <person name="Hayes R.D."/>
            <person name="Keri Z."/>
            <person name="LaButti K."/>
            <person name="Lipzen A."/>
            <person name="Lombard V."/>
            <person name="Magnuson J."/>
            <person name="Maillard F."/>
            <person name="Murat C."/>
            <person name="Nolan M."/>
            <person name="Ohm R.A."/>
            <person name="Pangilinan J."/>
            <person name="Pereira M.F."/>
            <person name="Perotto S."/>
            <person name="Peter M."/>
            <person name="Pfister S."/>
            <person name="Riley R."/>
            <person name="Sitrit Y."/>
            <person name="Stielow J.B."/>
            <person name="Szollosi G."/>
            <person name="Zifcakova L."/>
            <person name="Stursova M."/>
            <person name="Spatafora J.W."/>
            <person name="Tedersoo L."/>
            <person name="Vaario L.M."/>
            <person name="Yamada A."/>
            <person name="Yan M."/>
            <person name="Wang P."/>
            <person name="Xu J."/>
            <person name="Bruns T."/>
            <person name="Baldrian P."/>
            <person name="Vilgalys R."/>
            <person name="Dunand C."/>
            <person name="Henrissat B."/>
            <person name="Grigoriev I.V."/>
            <person name="Hibbett D."/>
            <person name="Nagy L.G."/>
            <person name="Martin F.M."/>
        </authorList>
    </citation>
    <scope>NUCLEOTIDE SEQUENCE</scope>
    <source>
        <strain evidence="1">UP504</strain>
    </source>
</reference>
<dbReference type="AlphaFoldDB" id="A0A9P6AW47"/>